<dbReference type="Proteomes" id="UP000055048">
    <property type="component" value="Unassembled WGS sequence"/>
</dbReference>
<dbReference type="EMBL" id="JYDJ01000160">
    <property type="protein sequence ID" value="KRX41842.1"/>
    <property type="molecule type" value="Genomic_DNA"/>
</dbReference>
<dbReference type="AlphaFoldDB" id="A0A0V0TS71"/>
<keyword evidence="2" id="KW-1185">Reference proteome</keyword>
<gene>
    <name evidence="1" type="ORF">T05_16011</name>
</gene>
<comment type="caution">
    <text evidence="1">The sequence shown here is derived from an EMBL/GenBank/DDBJ whole genome shotgun (WGS) entry which is preliminary data.</text>
</comment>
<evidence type="ECO:0000313" key="2">
    <source>
        <dbReference type="Proteomes" id="UP000055048"/>
    </source>
</evidence>
<evidence type="ECO:0000313" key="1">
    <source>
        <dbReference type="EMBL" id="KRX41842.1"/>
    </source>
</evidence>
<sequence length="151" mass="17209">MTSKTGRMLSRLGTHRPITGAQSTQRIFSKATQNRNSTLQRTAELKLSGCHYEGKNSIFFLLFLSFNSFIQSDCAAINVAIHILLKFFETFITVSMAVNDNRNSQNAKMPNSNSSVLSSFKLIDVKMREDFFEDLLKNIGKYHLGKYCYNF</sequence>
<accession>A0A0V0TS71</accession>
<reference evidence="1 2" key="1">
    <citation type="submission" date="2015-01" db="EMBL/GenBank/DDBJ databases">
        <title>Evolution of Trichinella species and genotypes.</title>
        <authorList>
            <person name="Korhonen P.K."/>
            <person name="Edoardo P."/>
            <person name="Giuseppe L.R."/>
            <person name="Gasser R.B."/>
        </authorList>
    </citation>
    <scope>NUCLEOTIDE SEQUENCE [LARGE SCALE GENOMIC DNA]</scope>
    <source>
        <strain evidence="1">ISS417</strain>
    </source>
</reference>
<protein>
    <submittedName>
        <fullName evidence="1">Uncharacterized protein</fullName>
    </submittedName>
</protein>
<name>A0A0V0TS71_9BILA</name>
<proteinExistence type="predicted"/>
<organism evidence="1 2">
    <name type="scientific">Trichinella murrelli</name>
    <dbReference type="NCBI Taxonomy" id="144512"/>
    <lineage>
        <taxon>Eukaryota</taxon>
        <taxon>Metazoa</taxon>
        <taxon>Ecdysozoa</taxon>
        <taxon>Nematoda</taxon>
        <taxon>Enoplea</taxon>
        <taxon>Dorylaimia</taxon>
        <taxon>Trichinellida</taxon>
        <taxon>Trichinellidae</taxon>
        <taxon>Trichinella</taxon>
    </lineage>
</organism>